<dbReference type="OrthoDB" id="1809792at2"/>
<gene>
    <name evidence="1" type="ORF">SPSYN_02021</name>
</gene>
<sequence>MNYIKIQLPKHILVLTAQEIEHLLAKDPELWARAIGRGKGVLRYERMKAREEAGETTKV</sequence>
<evidence type="ECO:0000313" key="1">
    <source>
        <dbReference type="EMBL" id="KAF1084851.1"/>
    </source>
</evidence>
<dbReference type="AlphaFoldDB" id="A0A9D3AXW2"/>
<dbReference type="EMBL" id="LSRS01000004">
    <property type="protein sequence ID" value="KAF1084851.1"/>
    <property type="molecule type" value="Genomic_DNA"/>
</dbReference>
<proteinExistence type="predicted"/>
<comment type="caution">
    <text evidence="1">The sequence shown here is derived from an EMBL/GenBank/DDBJ whole genome shotgun (WGS) entry which is preliminary data.</text>
</comment>
<evidence type="ECO:0000313" key="2">
    <source>
        <dbReference type="Proteomes" id="UP000798488"/>
    </source>
</evidence>
<protein>
    <submittedName>
        <fullName evidence="1">Uncharacterized protein</fullName>
    </submittedName>
</protein>
<keyword evidence="2" id="KW-1185">Reference proteome</keyword>
<accession>A0A9D3AXW2</accession>
<reference evidence="1" key="1">
    <citation type="submission" date="2016-02" db="EMBL/GenBank/DDBJ databases">
        <title>Draft Genome Sequence of Sporotomaculum syntrophicum Strain FB, a Syntrophic Benzoate Degrader.</title>
        <authorList>
            <person name="Nobu M.K."/>
            <person name="Narihiro T."/>
            <person name="Qiu Y.-L."/>
            <person name="Ohashi A."/>
            <person name="Liu W.-T."/>
            <person name="Yuji S."/>
        </authorList>
    </citation>
    <scope>NUCLEOTIDE SEQUENCE</scope>
    <source>
        <strain evidence="1">FB</strain>
    </source>
</reference>
<name>A0A9D3AXW2_9FIRM</name>
<dbReference type="Proteomes" id="UP000798488">
    <property type="component" value="Unassembled WGS sequence"/>
</dbReference>
<organism evidence="1 2">
    <name type="scientific">Sporotomaculum syntrophicum</name>
    <dbReference type="NCBI Taxonomy" id="182264"/>
    <lineage>
        <taxon>Bacteria</taxon>
        <taxon>Bacillati</taxon>
        <taxon>Bacillota</taxon>
        <taxon>Clostridia</taxon>
        <taxon>Eubacteriales</taxon>
        <taxon>Desulfallaceae</taxon>
        <taxon>Sporotomaculum</taxon>
    </lineage>
</organism>
<dbReference type="RefSeq" id="WP_161822346.1">
    <property type="nucleotide sequence ID" value="NZ_LSRS01000004.1"/>
</dbReference>